<dbReference type="AlphaFoldDB" id="A0A3A3FF09"/>
<reference evidence="2" key="1">
    <citation type="submission" date="2018-09" db="EMBL/GenBank/DDBJ databases">
        <authorList>
            <person name="Zhu H."/>
        </authorList>
    </citation>
    <scope>NUCLEOTIDE SEQUENCE [LARGE SCALE GENOMIC DNA]</scope>
    <source>
        <strain evidence="2">K1R23-30</strain>
    </source>
</reference>
<proteinExistence type="predicted"/>
<sequence>MNRAINQIYSLHQPASSEAVIPLVFDSPHSGTVYPLNSGIVAPAAALRSTWDAYVDELWSAAPSVGASILAARFPRAYIDPNRSPLDIDPDLLADAWHEPLFPTERSKRGMGLVRRYALPGVPMYKDALSASEVRQRISQYYDEYHRVLRKLLDTAHQDFGAVWHIDCHSMKSVGNAMNVDNGSPRPDIVVSDRQGTSCDPAFTQWVAGRFKGLGYAVSINSPYLGGHIVTQYGNPSAGRHCLQIEFNRSLYMNESNFEKTAGFEKLKFDLLLFLAELARYVRKNTGISPSPVQGCA</sequence>
<dbReference type="RefSeq" id="WP_119771829.1">
    <property type="nucleotide sequence ID" value="NZ_QYUO01000003.1"/>
</dbReference>
<dbReference type="InterPro" id="IPR007709">
    <property type="entry name" value="N-FG_amidohydro"/>
</dbReference>
<evidence type="ECO:0000313" key="1">
    <source>
        <dbReference type="EMBL" id="RJF91931.1"/>
    </source>
</evidence>
<accession>A0A3A3FF09</accession>
<protein>
    <submittedName>
        <fullName evidence="1">N-formylglutamate amidohydrolase</fullName>
    </submittedName>
</protein>
<dbReference type="EMBL" id="QYUO01000003">
    <property type="protein sequence ID" value="RJF91931.1"/>
    <property type="molecule type" value="Genomic_DNA"/>
</dbReference>
<dbReference type="GO" id="GO:0016787">
    <property type="term" value="F:hydrolase activity"/>
    <property type="evidence" value="ECO:0007669"/>
    <property type="project" value="UniProtKB-KW"/>
</dbReference>
<keyword evidence="2" id="KW-1185">Reference proteome</keyword>
<name>A0A3A3FF09_9BURK</name>
<comment type="caution">
    <text evidence="1">The sequence shown here is derived from an EMBL/GenBank/DDBJ whole genome shotgun (WGS) entry which is preliminary data.</text>
</comment>
<dbReference type="Gene3D" id="3.40.630.40">
    <property type="entry name" value="Zn-dependent exopeptidases"/>
    <property type="match status" value="1"/>
</dbReference>
<organism evidence="1 2">
    <name type="scientific">Noviherbaspirillum saxi</name>
    <dbReference type="NCBI Taxonomy" id="2320863"/>
    <lineage>
        <taxon>Bacteria</taxon>
        <taxon>Pseudomonadati</taxon>
        <taxon>Pseudomonadota</taxon>
        <taxon>Betaproteobacteria</taxon>
        <taxon>Burkholderiales</taxon>
        <taxon>Oxalobacteraceae</taxon>
        <taxon>Noviherbaspirillum</taxon>
    </lineage>
</organism>
<dbReference type="SUPFAM" id="SSF53187">
    <property type="entry name" value="Zn-dependent exopeptidases"/>
    <property type="match status" value="1"/>
</dbReference>
<keyword evidence="1" id="KW-0378">Hydrolase</keyword>
<dbReference type="Proteomes" id="UP000265955">
    <property type="component" value="Unassembled WGS sequence"/>
</dbReference>
<evidence type="ECO:0000313" key="2">
    <source>
        <dbReference type="Proteomes" id="UP000265955"/>
    </source>
</evidence>
<gene>
    <name evidence="1" type="ORF">D3871_24990</name>
</gene>
<dbReference type="Pfam" id="PF05013">
    <property type="entry name" value="FGase"/>
    <property type="match status" value="1"/>
</dbReference>
<dbReference type="OrthoDB" id="8716700at2"/>